<comment type="caution">
    <text evidence="2">The sequence shown here is derived from an EMBL/GenBank/DDBJ whole genome shotgun (WGS) entry which is preliminary data.</text>
</comment>
<gene>
    <name evidence="2" type="ORF">ADUPG1_009284</name>
</gene>
<protein>
    <submittedName>
        <fullName evidence="2">Uncharacterized protein</fullName>
    </submittedName>
</protein>
<accession>A0ABQ5KV36</accession>
<reference evidence="2" key="1">
    <citation type="submission" date="2022-03" db="EMBL/GenBank/DDBJ databases">
        <title>Draft genome sequence of Aduncisulcus paluster, a free-living microaerophilic Fornicata.</title>
        <authorList>
            <person name="Yuyama I."/>
            <person name="Kume K."/>
            <person name="Tamura T."/>
            <person name="Inagaki Y."/>
            <person name="Hashimoto T."/>
        </authorList>
    </citation>
    <scope>NUCLEOTIDE SEQUENCE</scope>
    <source>
        <strain evidence="2">NY0171</strain>
    </source>
</reference>
<sequence>MGKWNGKQKVVRAKKTSIKKYKPYVGKGQGTNKAPSKKLKKIKQKLIESDEGEKVILRKLTLQEKQAYHYDRIMKHHDKVDSKSTQRKQGESFRKFEHRLQKDQSRTFAQSKKQQTRRSEKFLAYKKRKQDQKSKKQIVEKFDEREEYYFGKRLSTGLRDTVDAPLFHDDMKELRLR</sequence>
<evidence type="ECO:0000313" key="2">
    <source>
        <dbReference type="EMBL" id="GKT36289.1"/>
    </source>
</evidence>
<evidence type="ECO:0000256" key="1">
    <source>
        <dbReference type="SAM" id="MobiDB-lite"/>
    </source>
</evidence>
<keyword evidence="3" id="KW-1185">Reference proteome</keyword>
<feature type="region of interest" description="Disordered" evidence="1">
    <location>
        <begin position="73"/>
        <end position="137"/>
    </location>
</feature>
<dbReference type="EMBL" id="BQXS01011183">
    <property type="protein sequence ID" value="GKT36289.1"/>
    <property type="molecule type" value="Genomic_DNA"/>
</dbReference>
<feature type="compositionally biased region" description="Basic and acidic residues" evidence="1">
    <location>
        <begin position="73"/>
        <end position="105"/>
    </location>
</feature>
<organism evidence="2 3">
    <name type="scientific">Aduncisulcus paluster</name>
    <dbReference type="NCBI Taxonomy" id="2918883"/>
    <lineage>
        <taxon>Eukaryota</taxon>
        <taxon>Metamonada</taxon>
        <taxon>Carpediemonas-like organisms</taxon>
        <taxon>Aduncisulcus</taxon>
    </lineage>
</organism>
<proteinExistence type="predicted"/>
<evidence type="ECO:0000313" key="3">
    <source>
        <dbReference type="Proteomes" id="UP001057375"/>
    </source>
</evidence>
<name>A0ABQ5KV36_9EUKA</name>
<dbReference type="Proteomes" id="UP001057375">
    <property type="component" value="Unassembled WGS sequence"/>
</dbReference>